<keyword evidence="1 10" id="KW-0436">Ligase</keyword>
<evidence type="ECO:0000256" key="2">
    <source>
        <dbReference type="ARBA" id="ARBA00022723"/>
    </source>
</evidence>
<feature type="region of interest" description="Disordered" evidence="8">
    <location>
        <begin position="314"/>
        <end position="338"/>
    </location>
</feature>
<keyword evidence="2" id="KW-0479">Metal-binding</keyword>
<dbReference type="PANTHER" id="PTHR47917">
    <property type="match status" value="1"/>
</dbReference>
<evidence type="ECO:0000256" key="7">
    <source>
        <dbReference type="ARBA" id="ARBA00023211"/>
    </source>
</evidence>
<gene>
    <name evidence="10" type="ORF">SAMN04488570_1525</name>
</gene>
<evidence type="ECO:0000313" key="11">
    <source>
        <dbReference type="Proteomes" id="UP000198859"/>
    </source>
</evidence>
<dbReference type="SUPFAM" id="SSF144010">
    <property type="entry name" value="CofE-like"/>
    <property type="match status" value="1"/>
</dbReference>
<name>A0A1H1QWP4_9ACTN</name>
<feature type="domain" description="Coenzyme F420:L-glutamate ligase-like" evidence="9">
    <location>
        <begin position="28"/>
        <end position="55"/>
    </location>
</feature>
<dbReference type="Gene3D" id="3.30.1330.100">
    <property type="entry name" value="CofE-like"/>
    <property type="match status" value="2"/>
</dbReference>
<evidence type="ECO:0000313" key="10">
    <source>
        <dbReference type="EMBL" id="SDS27894.1"/>
    </source>
</evidence>
<dbReference type="NCBIfam" id="TIGR01916">
    <property type="entry name" value="F420_cofE"/>
    <property type="match status" value="1"/>
</dbReference>
<evidence type="ECO:0000256" key="1">
    <source>
        <dbReference type="ARBA" id="ARBA00022598"/>
    </source>
</evidence>
<dbReference type="EMBL" id="LT629757">
    <property type="protein sequence ID" value="SDS27894.1"/>
    <property type="molecule type" value="Genomic_DNA"/>
</dbReference>
<organism evidence="10 11">
    <name type="scientific">Nocardioides scoriae</name>
    <dbReference type="NCBI Taxonomy" id="642780"/>
    <lineage>
        <taxon>Bacteria</taxon>
        <taxon>Bacillati</taxon>
        <taxon>Actinomycetota</taxon>
        <taxon>Actinomycetes</taxon>
        <taxon>Propionibacteriales</taxon>
        <taxon>Nocardioidaceae</taxon>
        <taxon>Nocardioides</taxon>
    </lineage>
</organism>
<keyword evidence="3" id="KW-0547">Nucleotide-binding</keyword>
<proteinExistence type="predicted"/>
<dbReference type="PANTHER" id="PTHR47917:SF1">
    <property type="entry name" value="COENZYME F420:L-GLUTAMATE LIGASE"/>
    <property type="match status" value="1"/>
</dbReference>
<keyword evidence="11" id="KW-1185">Reference proteome</keyword>
<sequence>MSQGLRAWPVEGIGEVGEGTPLPDLLAGVELDDGDVVVVTSKVVSKAEGRVRRQDRDEAITEETVRVVARRGPTRIVENRLGLVMAAAGVDASNVAADHVVLLPLDPDGSARRLREDLARERGTNVAVVVTDTAGRAWRTGQTDLALGLAGLLPLEDLSGRTDGYGNPLVVTAPAVADEVASLAELVTGKLGGRPVTVVRGLGARVLPAGEHGPGARPLLRPREQDMFALGAREAVVAAVRGREQACFGAPAAPEELVEALASCGIDARATDGPATDGLGTPVVRVDLPHGSGVRDQVVALERARLVAHAHAWGPFSDTGGGPGDGPGDSVWFSPTAP</sequence>
<dbReference type="Proteomes" id="UP000198859">
    <property type="component" value="Chromosome I"/>
</dbReference>
<evidence type="ECO:0000256" key="8">
    <source>
        <dbReference type="SAM" id="MobiDB-lite"/>
    </source>
</evidence>
<evidence type="ECO:0000256" key="5">
    <source>
        <dbReference type="ARBA" id="ARBA00022958"/>
    </source>
</evidence>
<dbReference type="RefSeq" id="WP_172833884.1">
    <property type="nucleotide sequence ID" value="NZ_LT629757.1"/>
</dbReference>
<dbReference type="Pfam" id="PF01996">
    <property type="entry name" value="F420_ligase"/>
    <property type="match status" value="2"/>
</dbReference>
<evidence type="ECO:0000256" key="4">
    <source>
        <dbReference type="ARBA" id="ARBA00022842"/>
    </source>
</evidence>
<accession>A0A1H1QWP4</accession>
<evidence type="ECO:0000259" key="9">
    <source>
        <dbReference type="Pfam" id="PF01996"/>
    </source>
</evidence>
<keyword evidence="7" id="KW-0464">Manganese</keyword>
<evidence type="ECO:0000256" key="6">
    <source>
        <dbReference type="ARBA" id="ARBA00023134"/>
    </source>
</evidence>
<reference evidence="11" key="1">
    <citation type="submission" date="2016-10" db="EMBL/GenBank/DDBJ databases">
        <authorList>
            <person name="Varghese N."/>
            <person name="Submissions S."/>
        </authorList>
    </citation>
    <scope>NUCLEOTIDE SEQUENCE [LARGE SCALE GENOMIC DNA]</scope>
    <source>
        <strain evidence="11">DSM 22127</strain>
    </source>
</reference>
<keyword evidence="4" id="KW-0460">Magnesium</keyword>
<protein>
    <submittedName>
        <fullName evidence="10">Coenzyme F420-0:L-glutamate ligase / coenzyme F420-1:gamma-L-glutamate ligase</fullName>
    </submittedName>
</protein>
<dbReference type="InterPro" id="IPR002847">
    <property type="entry name" value="F420-0_gamma-glut_ligase-dom"/>
</dbReference>
<keyword evidence="5" id="KW-0630">Potassium</keyword>
<dbReference type="STRING" id="642780.SAMN04488570_1525"/>
<dbReference type="AlphaFoldDB" id="A0A1H1QWP4"/>
<dbReference type="GO" id="GO:0052618">
    <property type="term" value="F:coenzyme F420-0:L-glutamate ligase activity"/>
    <property type="evidence" value="ECO:0007669"/>
    <property type="project" value="TreeGrafter"/>
</dbReference>
<dbReference type="GO" id="GO:0046872">
    <property type="term" value="F:metal ion binding"/>
    <property type="evidence" value="ECO:0007669"/>
    <property type="project" value="UniProtKB-KW"/>
</dbReference>
<feature type="domain" description="Coenzyme F420:L-glutamate ligase-like" evidence="9">
    <location>
        <begin position="58"/>
        <end position="201"/>
    </location>
</feature>
<dbReference type="GO" id="GO:0005525">
    <property type="term" value="F:GTP binding"/>
    <property type="evidence" value="ECO:0007669"/>
    <property type="project" value="UniProtKB-KW"/>
</dbReference>
<dbReference type="InterPro" id="IPR008225">
    <property type="entry name" value="F420-0_g-glutamyl_ligase"/>
</dbReference>
<keyword evidence="6" id="KW-0342">GTP-binding</keyword>
<evidence type="ECO:0000256" key="3">
    <source>
        <dbReference type="ARBA" id="ARBA00022741"/>
    </source>
</evidence>